<gene>
    <name evidence="1" type="ORF">GCM10009844_36740</name>
</gene>
<evidence type="ECO:0000313" key="2">
    <source>
        <dbReference type="Proteomes" id="UP001501771"/>
    </source>
</evidence>
<organism evidence="1 2">
    <name type="scientific">Nocardioides koreensis</name>
    <dbReference type="NCBI Taxonomy" id="433651"/>
    <lineage>
        <taxon>Bacteria</taxon>
        <taxon>Bacillati</taxon>
        <taxon>Actinomycetota</taxon>
        <taxon>Actinomycetes</taxon>
        <taxon>Propionibacteriales</taxon>
        <taxon>Nocardioidaceae</taxon>
        <taxon>Nocardioides</taxon>
    </lineage>
</organism>
<accession>A0ABP5LSA1</accession>
<protein>
    <submittedName>
        <fullName evidence="1">DUF4192 domain-containing protein</fullName>
    </submittedName>
</protein>
<dbReference type="InterPro" id="IPR025447">
    <property type="entry name" value="DUF4192"/>
</dbReference>
<dbReference type="EMBL" id="BAAAQR010000013">
    <property type="protein sequence ID" value="GAA2152950.1"/>
    <property type="molecule type" value="Genomic_DNA"/>
</dbReference>
<dbReference type="Proteomes" id="UP001501771">
    <property type="component" value="Unassembled WGS sequence"/>
</dbReference>
<dbReference type="RefSeq" id="WP_344155761.1">
    <property type="nucleotide sequence ID" value="NZ_BAAAQR010000013.1"/>
</dbReference>
<comment type="caution">
    <text evidence="1">The sequence shown here is derived from an EMBL/GenBank/DDBJ whole genome shotgun (WGS) entry which is preliminary data.</text>
</comment>
<evidence type="ECO:0000313" key="1">
    <source>
        <dbReference type="EMBL" id="GAA2152950.1"/>
    </source>
</evidence>
<proteinExistence type="predicted"/>
<reference evidence="2" key="1">
    <citation type="journal article" date="2019" name="Int. J. Syst. Evol. Microbiol.">
        <title>The Global Catalogue of Microorganisms (GCM) 10K type strain sequencing project: providing services to taxonomists for standard genome sequencing and annotation.</title>
        <authorList>
            <consortium name="The Broad Institute Genomics Platform"/>
            <consortium name="The Broad Institute Genome Sequencing Center for Infectious Disease"/>
            <person name="Wu L."/>
            <person name="Ma J."/>
        </authorList>
    </citation>
    <scope>NUCLEOTIDE SEQUENCE [LARGE SCALE GENOMIC DNA]</scope>
    <source>
        <strain evidence="2">JCM 16022</strain>
    </source>
</reference>
<keyword evidence="2" id="KW-1185">Reference proteome</keyword>
<name>A0ABP5LSA1_9ACTN</name>
<sequence length="326" mass="34073">MTTPTTPTTLVARSPQDVLAVVPVVLGFVPQDSVVMLTFGATSAFHARIDLPPPQDVPEAVTLLLDPALRHLVRRVVFVLYTDDAGLAVHVSGALVAAFEDAGVDVVEALRADGHLWFPLLPGRDGAPGRGVGVPYDVSAHRFVAQAVVDGRVTHGSRDELAATLSRVPERVAAVAAVAAGTSGGPGQPAAQAAWVRSTVARHVAAGTVADDGEAARLLAALREVGLRDVAWSLMGRETARDHVAFWTDLVRRSPADLLPAPAALLGFAAWLGGHGALAWCAVDACQEADPDYGLADILSQLLVHAVPPTEWDHDGRLDDVFGDPA</sequence>
<dbReference type="Pfam" id="PF13830">
    <property type="entry name" value="DUF4192"/>
    <property type="match status" value="1"/>
</dbReference>